<feature type="region of interest" description="Disordered" evidence="1">
    <location>
        <begin position="384"/>
        <end position="407"/>
    </location>
</feature>
<name>A0A9N9WW86_9DIPT</name>
<feature type="compositionally biased region" description="Low complexity" evidence="1">
    <location>
        <begin position="384"/>
        <end position="393"/>
    </location>
</feature>
<evidence type="ECO:0008006" key="5">
    <source>
        <dbReference type="Google" id="ProtNLM"/>
    </source>
</evidence>
<evidence type="ECO:0000313" key="3">
    <source>
        <dbReference type="EMBL" id="CAG9808622.1"/>
    </source>
</evidence>
<keyword evidence="2" id="KW-0732">Signal</keyword>
<dbReference type="OrthoDB" id="549017at2759"/>
<feature type="signal peptide" evidence="2">
    <location>
        <begin position="1"/>
        <end position="23"/>
    </location>
</feature>
<feature type="chain" id="PRO_5040178633" description="VWFA domain-containing protein" evidence="2">
    <location>
        <begin position="24"/>
        <end position="891"/>
    </location>
</feature>
<protein>
    <recommendedName>
        <fullName evidence="5">VWFA domain-containing protein</fullName>
    </recommendedName>
</protein>
<evidence type="ECO:0000313" key="4">
    <source>
        <dbReference type="Proteomes" id="UP001153620"/>
    </source>
</evidence>
<keyword evidence="4" id="KW-1185">Reference proteome</keyword>
<reference evidence="3" key="1">
    <citation type="submission" date="2022-01" db="EMBL/GenBank/DDBJ databases">
        <authorList>
            <person name="King R."/>
        </authorList>
    </citation>
    <scope>NUCLEOTIDE SEQUENCE</scope>
</reference>
<proteinExistence type="predicted"/>
<sequence length="891" mass="102073">MIQRNCNMKFYIFLCLFIPYVVPQRIRIPQSLVHCYRGNNTEYFFPSSLPIFIDIVRKIEQAFPTSIDLRHLSSRLFHDLRIDGIQRSPFAVESDDITVYGVSGFMTNKNRVLQQVISKVSGDINYEELLTPTELCILHKLMSSSVEPYEQMNELRICPRDILNTTSDQSIVRSKSPPLFIPNRRAFNNHTIVAPNFSRCPVELGVVYNDHGSFHPGVIIASIASGMQPQNIKIGDFVAEYNERDIYANLETMEDTDNRQRVEKMLSSLSSIDNTYAAGLVSDLAEVVLYQGAELGHNFSIGFPGLWNDTYFARCHHLNGSRSGFFHLTDSELLSGLDGLFISQQVASWSTRLRRLRLSQILEMYYLHQGISIPIIQTTNNNNFFSGRPNNNKGSKDEEKNDEEDPKFAGKPLFRKAFNYKVLNEELMDIDVNYLSRFSVVEGINSVCHRQKIIEMIDIDKLKDETYNFIQILEVVTKTPIITLTLLKDFSNTVVDRIMEYAKNLVASTSDCTKKPINIKKSRIDLTLIIDGSRSYYENLQLINYIAELIGVSRYGSYISVVHGNNGNYLANKTNNIADLFEQLRNSSFNVPFRLSILNSLSSVMTKMSEQLQEEKSSGSYMELSKVILLVSQSHRISQLDFENSQWLLRSSMLQFPDLYFVFLSNDVNTFQEMINGNNGNPVTSARMLIETAERYRFVDASSTSISTFEKSLESAITVIPKRIVSPFCHYENNNRTASYIRDEFEDYAMPNVDLLYRISPYYLLGSDETRVRFQGVGYGDLSVCTSRYFNMTDKECKSIQDIENVWFNITQPCLNHHVSDGCLGIYFSVSVETTYVRCSEYTCRFPDDVRFNVRPEGLRCETNSSPKNFIFSSTLTYVIVSFMVYLLKLS</sequence>
<accession>A0A9N9WW86</accession>
<organism evidence="3 4">
    <name type="scientific">Chironomus riparius</name>
    <dbReference type="NCBI Taxonomy" id="315576"/>
    <lineage>
        <taxon>Eukaryota</taxon>
        <taxon>Metazoa</taxon>
        <taxon>Ecdysozoa</taxon>
        <taxon>Arthropoda</taxon>
        <taxon>Hexapoda</taxon>
        <taxon>Insecta</taxon>
        <taxon>Pterygota</taxon>
        <taxon>Neoptera</taxon>
        <taxon>Endopterygota</taxon>
        <taxon>Diptera</taxon>
        <taxon>Nematocera</taxon>
        <taxon>Chironomoidea</taxon>
        <taxon>Chironomidae</taxon>
        <taxon>Chironominae</taxon>
        <taxon>Chironomus</taxon>
    </lineage>
</organism>
<evidence type="ECO:0000256" key="1">
    <source>
        <dbReference type="SAM" id="MobiDB-lite"/>
    </source>
</evidence>
<dbReference type="EMBL" id="OU895879">
    <property type="protein sequence ID" value="CAG9808622.1"/>
    <property type="molecule type" value="Genomic_DNA"/>
</dbReference>
<reference evidence="3" key="2">
    <citation type="submission" date="2022-10" db="EMBL/GenBank/DDBJ databases">
        <authorList>
            <consortium name="ENA_rothamsted_submissions"/>
            <consortium name="culmorum"/>
            <person name="King R."/>
        </authorList>
    </citation>
    <scope>NUCLEOTIDE SEQUENCE</scope>
</reference>
<dbReference type="Proteomes" id="UP001153620">
    <property type="component" value="Chromosome 3"/>
</dbReference>
<evidence type="ECO:0000256" key="2">
    <source>
        <dbReference type="SAM" id="SignalP"/>
    </source>
</evidence>
<dbReference type="AlphaFoldDB" id="A0A9N9WW86"/>
<gene>
    <name evidence="3" type="ORF">CHIRRI_LOCUS11460</name>
</gene>